<proteinExistence type="predicted"/>
<keyword evidence="3" id="KW-1185">Reference proteome</keyword>
<name>A0AAN7CL07_9PEZI</name>
<dbReference type="Pfam" id="PF09227">
    <property type="entry name" value="Bubble"/>
    <property type="match status" value="1"/>
</dbReference>
<sequence>MKVTTIICTLMTAVAVTASAVPNTQARNIEARDTCGTGYAGDQRRTNSPCQASNGDRHFCGCDRTGVVECRGGTWTEILDCGSATCHGTNDGGAVC</sequence>
<feature type="chain" id="PRO_5043011615" description="Bubble protein" evidence="1">
    <location>
        <begin position="27"/>
        <end position="96"/>
    </location>
</feature>
<dbReference type="SUPFAM" id="SSF103565">
    <property type="entry name" value="Bubble protein"/>
    <property type="match status" value="1"/>
</dbReference>
<dbReference type="Proteomes" id="UP001303647">
    <property type="component" value="Unassembled WGS sequence"/>
</dbReference>
<evidence type="ECO:0000256" key="1">
    <source>
        <dbReference type="SAM" id="SignalP"/>
    </source>
</evidence>
<gene>
    <name evidence="2" type="ORF">C7999DRAFT_44214</name>
</gene>
<dbReference type="CDD" id="cd22742">
    <property type="entry name" value="BUBL-like"/>
    <property type="match status" value="1"/>
</dbReference>
<feature type="signal peptide" evidence="1">
    <location>
        <begin position="1"/>
        <end position="26"/>
    </location>
</feature>
<comment type="caution">
    <text evidence="2">The sequence shown here is derived from an EMBL/GenBank/DDBJ whole genome shotgun (WGS) entry which is preliminary data.</text>
</comment>
<reference evidence="2" key="2">
    <citation type="submission" date="2023-05" db="EMBL/GenBank/DDBJ databases">
        <authorList>
            <consortium name="Lawrence Berkeley National Laboratory"/>
            <person name="Steindorff A."/>
            <person name="Hensen N."/>
            <person name="Bonometti L."/>
            <person name="Westerberg I."/>
            <person name="Brannstrom I.O."/>
            <person name="Guillou S."/>
            <person name="Cros-Aarteil S."/>
            <person name="Calhoun S."/>
            <person name="Haridas S."/>
            <person name="Kuo A."/>
            <person name="Mondo S."/>
            <person name="Pangilinan J."/>
            <person name="Riley R."/>
            <person name="Labutti K."/>
            <person name="Andreopoulos B."/>
            <person name="Lipzen A."/>
            <person name="Chen C."/>
            <person name="Yanf M."/>
            <person name="Daum C."/>
            <person name="Ng V."/>
            <person name="Clum A."/>
            <person name="Ohm R."/>
            <person name="Martin F."/>
            <person name="Silar P."/>
            <person name="Natvig D."/>
            <person name="Lalanne C."/>
            <person name="Gautier V."/>
            <person name="Ament-Velasquez S.L."/>
            <person name="Kruys A."/>
            <person name="Hutchinson M.I."/>
            <person name="Powell A.J."/>
            <person name="Barry K."/>
            <person name="Miller A.N."/>
            <person name="Grigoriev I.V."/>
            <person name="Debuchy R."/>
            <person name="Gladieux P."/>
            <person name="Thoren M.H."/>
            <person name="Johannesson H."/>
        </authorList>
    </citation>
    <scope>NUCLEOTIDE SEQUENCE</scope>
    <source>
        <strain evidence="2">CBS 359.72</strain>
    </source>
</reference>
<dbReference type="InterPro" id="IPR036334">
    <property type="entry name" value="Bubble_sf"/>
</dbReference>
<dbReference type="EMBL" id="MU857760">
    <property type="protein sequence ID" value="KAK4244063.1"/>
    <property type="molecule type" value="Genomic_DNA"/>
</dbReference>
<keyword evidence="1" id="KW-0732">Signal</keyword>
<accession>A0AAN7CL07</accession>
<organism evidence="2 3">
    <name type="scientific">Corynascus novoguineensis</name>
    <dbReference type="NCBI Taxonomy" id="1126955"/>
    <lineage>
        <taxon>Eukaryota</taxon>
        <taxon>Fungi</taxon>
        <taxon>Dikarya</taxon>
        <taxon>Ascomycota</taxon>
        <taxon>Pezizomycotina</taxon>
        <taxon>Sordariomycetes</taxon>
        <taxon>Sordariomycetidae</taxon>
        <taxon>Sordariales</taxon>
        <taxon>Chaetomiaceae</taxon>
        <taxon>Corynascus</taxon>
    </lineage>
</organism>
<dbReference type="AlphaFoldDB" id="A0AAN7CL07"/>
<evidence type="ECO:0000313" key="2">
    <source>
        <dbReference type="EMBL" id="KAK4244063.1"/>
    </source>
</evidence>
<dbReference type="Gene3D" id="2.30.130.50">
    <property type="match status" value="1"/>
</dbReference>
<evidence type="ECO:0008006" key="4">
    <source>
        <dbReference type="Google" id="ProtNLM"/>
    </source>
</evidence>
<dbReference type="InterPro" id="IPR015308">
    <property type="entry name" value="Bubble"/>
</dbReference>
<reference evidence="2" key="1">
    <citation type="journal article" date="2023" name="Mol. Phylogenet. Evol.">
        <title>Genome-scale phylogeny and comparative genomics of the fungal order Sordariales.</title>
        <authorList>
            <person name="Hensen N."/>
            <person name="Bonometti L."/>
            <person name="Westerberg I."/>
            <person name="Brannstrom I.O."/>
            <person name="Guillou S."/>
            <person name="Cros-Aarteil S."/>
            <person name="Calhoun S."/>
            <person name="Haridas S."/>
            <person name="Kuo A."/>
            <person name="Mondo S."/>
            <person name="Pangilinan J."/>
            <person name="Riley R."/>
            <person name="LaButti K."/>
            <person name="Andreopoulos B."/>
            <person name="Lipzen A."/>
            <person name="Chen C."/>
            <person name="Yan M."/>
            <person name="Daum C."/>
            <person name="Ng V."/>
            <person name="Clum A."/>
            <person name="Steindorff A."/>
            <person name="Ohm R.A."/>
            <person name="Martin F."/>
            <person name="Silar P."/>
            <person name="Natvig D.O."/>
            <person name="Lalanne C."/>
            <person name="Gautier V."/>
            <person name="Ament-Velasquez S.L."/>
            <person name="Kruys A."/>
            <person name="Hutchinson M.I."/>
            <person name="Powell A.J."/>
            <person name="Barry K."/>
            <person name="Miller A.N."/>
            <person name="Grigoriev I.V."/>
            <person name="Debuchy R."/>
            <person name="Gladieux P."/>
            <person name="Hiltunen Thoren M."/>
            <person name="Johannesson H."/>
        </authorList>
    </citation>
    <scope>NUCLEOTIDE SEQUENCE</scope>
    <source>
        <strain evidence="2">CBS 359.72</strain>
    </source>
</reference>
<protein>
    <recommendedName>
        <fullName evidence="4">Bubble protein</fullName>
    </recommendedName>
</protein>
<evidence type="ECO:0000313" key="3">
    <source>
        <dbReference type="Proteomes" id="UP001303647"/>
    </source>
</evidence>